<dbReference type="RefSeq" id="WP_117700461.1">
    <property type="nucleotide sequence ID" value="NZ_QSPP01000176.1"/>
</dbReference>
<name>A0A3E4JDL4_PHOVU</name>
<sequence>MTKRCFFYIKCVLFVLVLSISGEISAQEKRDSVRIYFHQGKVNIDTCLLDNGNEMERFAKICSALNDSVRLIRKIQIIGGASPEGGGLLNGRLSEKRAEVLWRYISPYIKIPVLEKDFHFSGSDWNGLITMVRADVNVPEREDVLRLLEKIVRLENQDSPYWGGELKRLKGGRPYSYLYKFHFPKLRSSMVKICYDSDPINPVRDTVYIHTRDTLCIRDTVTVIAPVKKRPFCMAVKTNLLYDAVLIPDIGVEFCLGKNWSVAGNWMYAWWKSDRKHNYWRIYGGDVELRRWFGRRAVEKTFSGHHVGLYGQIVTYDFELGGKGYLGDKWSYGGGVAYGYSLPVGHRLNVDFTLGIGYLGGSYKEYIPLDGHYVWQTTKNRRWFGPTKAGISLVWLIGRGNYSRKKGGRQ</sequence>
<dbReference type="InterPro" id="IPR021958">
    <property type="entry name" value="DUF3575"/>
</dbReference>
<evidence type="ECO:0000313" key="3">
    <source>
        <dbReference type="Proteomes" id="UP000260640"/>
    </source>
</evidence>
<feature type="signal peptide" evidence="1">
    <location>
        <begin position="1"/>
        <end position="26"/>
    </location>
</feature>
<proteinExistence type="predicted"/>
<accession>A0A3E4JDL4</accession>
<dbReference type="EMBL" id="QSPP01000176">
    <property type="protein sequence ID" value="RGJ72837.1"/>
    <property type="molecule type" value="Genomic_DNA"/>
</dbReference>
<dbReference type="AlphaFoldDB" id="A0A3E4JDL4"/>
<evidence type="ECO:0000256" key="1">
    <source>
        <dbReference type="SAM" id="SignalP"/>
    </source>
</evidence>
<protein>
    <submittedName>
        <fullName evidence="2">DUF3575 domain-containing protein</fullName>
    </submittedName>
</protein>
<reference evidence="2 3" key="1">
    <citation type="submission" date="2018-08" db="EMBL/GenBank/DDBJ databases">
        <title>A genome reference for cultivated species of the human gut microbiota.</title>
        <authorList>
            <person name="Zou Y."/>
            <person name="Xue W."/>
            <person name="Luo G."/>
        </authorList>
    </citation>
    <scope>NUCLEOTIDE SEQUENCE [LARGE SCALE GENOMIC DNA]</scope>
    <source>
        <strain evidence="2 3">TM05-16</strain>
    </source>
</reference>
<comment type="caution">
    <text evidence="2">The sequence shown here is derived from an EMBL/GenBank/DDBJ whole genome shotgun (WGS) entry which is preliminary data.</text>
</comment>
<feature type="chain" id="PRO_5017694327" evidence="1">
    <location>
        <begin position="27"/>
        <end position="410"/>
    </location>
</feature>
<keyword evidence="1" id="KW-0732">Signal</keyword>
<dbReference type="Pfam" id="PF12099">
    <property type="entry name" value="DUF3575"/>
    <property type="match status" value="1"/>
</dbReference>
<evidence type="ECO:0000313" key="2">
    <source>
        <dbReference type="EMBL" id="RGJ72837.1"/>
    </source>
</evidence>
<organism evidence="2 3">
    <name type="scientific">Phocaeicola vulgatus</name>
    <name type="common">Bacteroides vulgatus</name>
    <dbReference type="NCBI Taxonomy" id="821"/>
    <lineage>
        <taxon>Bacteria</taxon>
        <taxon>Pseudomonadati</taxon>
        <taxon>Bacteroidota</taxon>
        <taxon>Bacteroidia</taxon>
        <taxon>Bacteroidales</taxon>
        <taxon>Bacteroidaceae</taxon>
        <taxon>Phocaeicola</taxon>
    </lineage>
</organism>
<gene>
    <name evidence="2" type="ORF">DXD46_23030</name>
</gene>
<dbReference type="Proteomes" id="UP000260640">
    <property type="component" value="Unassembled WGS sequence"/>
</dbReference>